<dbReference type="Proteomes" id="UP000001556">
    <property type="component" value="Chromosome"/>
</dbReference>
<dbReference type="GO" id="GO:0043190">
    <property type="term" value="C:ATP-binding cassette (ABC) transporter complex"/>
    <property type="evidence" value="ECO:0007669"/>
    <property type="project" value="InterPro"/>
</dbReference>
<dbReference type="PIRSF" id="PIRSF002741">
    <property type="entry name" value="MppA"/>
    <property type="match status" value="1"/>
</dbReference>
<reference evidence="2 3" key="1">
    <citation type="submission" date="2007-03" db="EMBL/GenBank/DDBJ databases">
        <title>Complete sequence of Desulfotomaculum reducens MI-1.</title>
        <authorList>
            <consortium name="US DOE Joint Genome Institute"/>
            <person name="Copeland A."/>
            <person name="Lucas S."/>
            <person name="Lapidus A."/>
            <person name="Barry K."/>
            <person name="Detter J.C."/>
            <person name="Glavina del Rio T."/>
            <person name="Hammon N."/>
            <person name="Israni S."/>
            <person name="Dalin E."/>
            <person name="Tice H."/>
            <person name="Pitluck S."/>
            <person name="Sims D."/>
            <person name="Brettin T."/>
            <person name="Bruce D."/>
            <person name="Han C."/>
            <person name="Tapia R."/>
            <person name="Schmutz J."/>
            <person name="Larimer F."/>
            <person name="Land M."/>
            <person name="Hauser L."/>
            <person name="Kyrpides N."/>
            <person name="Kim E."/>
            <person name="Tebo B.M."/>
            <person name="Richardson P."/>
        </authorList>
    </citation>
    <scope>NUCLEOTIDE SEQUENCE [LARGE SCALE GENOMIC DNA]</scope>
    <source>
        <strain evidence="2 3">MI-1</strain>
    </source>
</reference>
<keyword evidence="3" id="KW-1185">Reference proteome</keyword>
<dbReference type="PANTHER" id="PTHR30290">
    <property type="entry name" value="PERIPLASMIC BINDING COMPONENT OF ABC TRANSPORTER"/>
    <property type="match status" value="1"/>
</dbReference>
<gene>
    <name evidence="2" type="ordered locus">Dred_1562</name>
</gene>
<dbReference type="STRING" id="349161.Dred_1562"/>
<dbReference type="HOGENOM" id="CLU_017028_7_0_9"/>
<protein>
    <submittedName>
        <fullName evidence="2">Extracellular solute-binding protein, family 5</fullName>
    </submittedName>
</protein>
<dbReference type="PROSITE" id="PS51257">
    <property type="entry name" value="PROKAR_LIPOPROTEIN"/>
    <property type="match status" value="1"/>
</dbReference>
<name>A4J4T7_DESRM</name>
<evidence type="ECO:0000313" key="3">
    <source>
        <dbReference type="Proteomes" id="UP000001556"/>
    </source>
</evidence>
<dbReference type="CDD" id="cd08512">
    <property type="entry name" value="PBP2_NikA_DppA_OppA_like_7"/>
    <property type="match status" value="1"/>
</dbReference>
<dbReference type="Gene3D" id="3.40.190.10">
    <property type="entry name" value="Periplasmic binding protein-like II"/>
    <property type="match status" value="1"/>
</dbReference>
<dbReference type="Gene3D" id="3.90.76.10">
    <property type="entry name" value="Dipeptide-binding Protein, Domain 1"/>
    <property type="match status" value="1"/>
</dbReference>
<dbReference type="eggNOG" id="COG0747">
    <property type="taxonomic scope" value="Bacteria"/>
</dbReference>
<accession>A4J4T7</accession>
<dbReference type="GO" id="GO:0042597">
    <property type="term" value="C:periplasmic space"/>
    <property type="evidence" value="ECO:0007669"/>
    <property type="project" value="UniProtKB-ARBA"/>
</dbReference>
<dbReference type="Gene3D" id="3.10.105.10">
    <property type="entry name" value="Dipeptide-binding Protein, Domain 3"/>
    <property type="match status" value="1"/>
</dbReference>
<dbReference type="InterPro" id="IPR030678">
    <property type="entry name" value="Peptide/Ni-bd"/>
</dbReference>
<dbReference type="KEGG" id="drm:Dred_1562"/>
<evidence type="ECO:0000259" key="1">
    <source>
        <dbReference type="Pfam" id="PF00496"/>
    </source>
</evidence>
<feature type="domain" description="Solute-binding protein family 5" evidence="1">
    <location>
        <begin position="85"/>
        <end position="455"/>
    </location>
</feature>
<dbReference type="PANTHER" id="PTHR30290:SF34">
    <property type="entry name" value="ABC TRANSPORTER, PERIPLASMIC OLIGO-PEPTIDE BINDING PROTEIN, PUTATIVE-RELATED"/>
    <property type="match status" value="1"/>
</dbReference>
<dbReference type="InterPro" id="IPR039424">
    <property type="entry name" value="SBP_5"/>
</dbReference>
<dbReference type="SUPFAM" id="SSF53850">
    <property type="entry name" value="Periplasmic binding protein-like II"/>
    <property type="match status" value="1"/>
</dbReference>
<organism evidence="2 3">
    <name type="scientific">Desulforamulus reducens (strain ATCC BAA-1160 / DSM 100696 / MI-1)</name>
    <name type="common">Desulfotomaculum reducens</name>
    <dbReference type="NCBI Taxonomy" id="349161"/>
    <lineage>
        <taxon>Bacteria</taxon>
        <taxon>Bacillati</taxon>
        <taxon>Bacillota</taxon>
        <taxon>Clostridia</taxon>
        <taxon>Eubacteriales</taxon>
        <taxon>Peptococcaceae</taxon>
        <taxon>Desulforamulus</taxon>
    </lineage>
</organism>
<proteinExistence type="predicted"/>
<dbReference type="GO" id="GO:1904680">
    <property type="term" value="F:peptide transmembrane transporter activity"/>
    <property type="evidence" value="ECO:0007669"/>
    <property type="project" value="TreeGrafter"/>
</dbReference>
<evidence type="ECO:0000313" key="2">
    <source>
        <dbReference type="EMBL" id="ABO50090.1"/>
    </source>
</evidence>
<dbReference type="GO" id="GO:0015833">
    <property type="term" value="P:peptide transport"/>
    <property type="evidence" value="ECO:0007669"/>
    <property type="project" value="TreeGrafter"/>
</dbReference>
<dbReference type="EMBL" id="CP000612">
    <property type="protein sequence ID" value="ABO50090.1"/>
    <property type="molecule type" value="Genomic_DNA"/>
</dbReference>
<dbReference type="Pfam" id="PF00496">
    <property type="entry name" value="SBP_bac_5"/>
    <property type="match status" value="1"/>
</dbReference>
<sequence>MKSLWKKVKTMPFILMVIMVLVTGCGGGEADKGGSKDSASAEKIIRVSEANVPKIDPGVGSDYSSSVALCNLYDTLVYPNDDGTLKPMLATKWETTDNGLTWIFDLRQGVKFHNGEELTAEDVVFSMERMLKMGEGYGYLYTNVIAEAKALDTYKVQFKLKETFGPFLSTLVRLYVLDKSQVMANIKTPGPYGEMGDYGKDWLLNHDAGSGPFKVQELKMQEYLSAERFEQYWGGWDKDAPEAFKIIGTNSAPTIRTLMTRKELEISDQWQSEEALKALDEIPGVSVNSAFMGSMMNIMLNTKKAPTDDVHFRKALAYILDYQIIENKIFPGSKKALGPVPFNLPGAAQGLPQYSRNLEKAKQELEKSKYANNLEKYPVELAWIAEVPDEEKIALLLQANAAELGIKINIVKTPWLSFTEQVASPETTANASIIFVSPHYNDAGSVIETRYHSNSAGTWEQCEWLKDTNLDIAIKQAIGTVEDSLRASKYKAIQESIVDLCPTLWVFDQAEKRAYQSDYILWPAAEAGKAGKPVNTVMGYAFYFHDFKVYPEKVTK</sequence>
<dbReference type="InterPro" id="IPR000914">
    <property type="entry name" value="SBP_5_dom"/>
</dbReference>
<dbReference type="AlphaFoldDB" id="A4J4T7"/>